<dbReference type="OrthoDB" id="9806824at2"/>
<feature type="domain" description="Glycosyltransferase 2-like" evidence="8">
    <location>
        <begin position="119"/>
        <end position="286"/>
    </location>
</feature>
<dbReference type="Gene3D" id="2.40.10.220">
    <property type="entry name" value="predicted glycosyltransferase like domains"/>
    <property type="match status" value="1"/>
</dbReference>
<dbReference type="AlphaFoldDB" id="A0A154LA46"/>
<dbReference type="Gene3D" id="3.90.550.10">
    <property type="entry name" value="Spore Coat Polysaccharide Biosynthesis Protein SpsA, Chain A"/>
    <property type="match status" value="1"/>
</dbReference>
<feature type="transmembrane region" description="Helical" evidence="7">
    <location>
        <begin position="504"/>
        <end position="527"/>
    </location>
</feature>
<protein>
    <recommendedName>
        <fullName evidence="12">Curdlan synthase</fullName>
    </recommendedName>
</protein>
<dbReference type="PANTHER" id="PTHR43867">
    <property type="entry name" value="CELLULOSE SYNTHASE CATALYTIC SUBUNIT A [UDP-FORMING]"/>
    <property type="match status" value="1"/>
</dbReference>
<evidence type="ECO:0000256" key="3">
    <source>
        <dbReference type="ARBA" id="ARBA00022679"/>
    </source>
</evidence>
<accession>A0A154LA46</accession>
<gene>
    <name evidence="10" type="ORF">AUP42_12680</name>
</gene>
<keyword evidence="2" id="KW-0328">Glycosyltransferase</keyword>
<evidence type="ECO:0008006" key="12">
    <source>
        <dbReference type="Google" id="ProtNLM"/>
    </source>
</evidence>
<dbReference type="Pfam" id="PF07238">
    <property type="entry name" value="PilZ"/>
    <property type="match status" value="1"/>
</dbReference>
<dbReference type="EMBL" id="LPVY01000003">
    <property type="protein sequence ID" value="KZB68296.1"/>
    <property type="molecule type" value="Genomic_DNA"/>
</dbReference>
<dbReference type="GO" id="GO:0005886">
    <property type="term" value="C:plasma membrane"/>
    <property type="evidence" value="ECO:0007669"/>
    <property type="project" value="TreeGrafter"/>
</dbReference>
<sequence>MNLWVQFAPLALIIGVMMLVSPILPRDRLWARWLVVIFLIALIARYLPWRITETVLPADLSTAQGWWIVFLFAIEIVFLCDMLRQSLIHCKIVNRSAEADAALQRLQARPVEAWPIVDVFIPSYNEPLDVLERSIVGALALDYPKLKVWVLDDGKRDWLREFCEKKGANYIIRKDGTHAKAGNVNNGLSQSNGDLVCIFDADFVPYRNFLKRVVGFFEESDIGIVQTPQHFFNKDPMQRNLWIADRWPDEQRLFFDHIAPSLDAWDSMFCCGSCMVMRRKALDEIGGVPTASITEDILTSLEMLRKGYRTRYLNEKLSIGLAAESLLAFHTQRERWCQGGIQTLFLKAGPLGPGLSVWQRILLFPIYWVFHIPARLLVIMIPIFYFWFGLQPLENARSWEIFYWQLPVLIGGWGTAMWHNGRQAYPVVNEGPAVLVSLRLFPIVVSSLIRPFGRPFKVTPKGSQSGAGSSFTEAIILGVLFLLTVGGFFFNIDTDIRIIDNANFLLVGGLWASINALTLLVALLICFESPVQRQQERFPVSLTAKIKADEHPEPLDVMITDMSLGGVRLETRLPDAKAAAFGKNRKIELHAEDLPPLTGILARSFERDDGVHVFTLDFEPEPQDAERDALIRALYTSGIDNATKPAHSLELWGAIFRRIFGRGPVRG</sequence>
<comment type="caution">
    <text evidence="10">The sequence shown here is derived from an EMBL/GenBank/DDBJ whole genome shotgun (WGS) entry which is preliminary data.</text>
</comment>
<keyword evidence="4 7" id="KW-0812">Transmembrane</keyword>
<feature type="domain" description="PilZ" evidence="9">
    <location>
        <begin position="532"/>
        <end position="635"/>
    </location>
</feature>
<organism evidence="10 11">
    <name type="scientific">Thalassospira lucentensis</name>
    <dbReference type="NCBI Taxonomy" id="168935"/>
    <lineage>
        <taxon>Bacteria</taxon>
        <taxon>Pseudomonadati</taxon>
        <taxon>Pseudomonadota</taxon>
        <taxon>Alphaproteobacteria</taxon>
        <taxon>Rhodospirillales</taxon>
        <taxon>Thalassospiraceae</taxon>
        <taxon>Thalassospira</taxon>
    </lineage>
</organism>
<dbReference type="GO" id="GO:0035438">
    <property type="term" value="F:cyclic-di-GMP binding"/>
    <property type="evidence" value="ECO:0007669"/>
    <property type="project" value="InterPro"/>
</dbReference>
<evidence type="ECO:0000259" key="8">
    <source>
        <dbReference type="Pfam" id="PF00535"/>
    </source>
</evidence>
<reference evidence="10 11" key="1">
    <citation type="submission" date="2015-12" db="EMBL/GenBank/DDBJ databases">
        <title>Genome sequence of Thalassospira lucentensis MCCC 1A02072.</title>
        <authorList>
            <person name="Lu L."/>
            <person name="Lai Q."/>
            <person name="Shao Z."/>
            <person name="Qian P."/>
        </authorList>
    </citation>
    <scope>NUCLEOTIDE SEQUENCE [LARGE SCALE GENOMIC DNA]</scope>
    <source>
        <strain evidence="10 11">MCCC 1A02072</strain>
    </source>
</reference>
<proteinExistence type="predicted"/>
<evidence type="ECO:0000256" key="1">
    <source>
        <dbReference type="ARBA" id="ARBA00004141"/>
    </source>
</evidence>
<evidence type="ECO:0000256" key="4">
    <source>
        <dbReference type="ARBA" id="ARBA00022692"/>
    </source>
</evidence>
<dbReference type="GO" id="GO:0016758">
    <property type="term" value="F:hexosyltransferase activity"/>
    <property type="evidence" value="ECO:0007669"/>
    <property type="project" value="TreeGrafter"/>
</dbReference>
<keyword evidence="3" id="KW-0808">Transferase</keyword>
<dbReference type="InterPro" id="IPR050321">
    <property type="entry name" value="Glycosyltr_2/OpgH_subfam"/>
</dbReference>
<evidence type="ECO:0000256" key="6">
    <source>
        <dbReference type="ARBA" id="ARBA00023136"/>
    </source>
</evidence>
<dbReference type="Pfam" id="PF00535">
    <property type="entry name" value="Glycos_transf_2"/>
    <property type="match status" value="1"/>
</dbReference>
<dbReference type="PANTHER" id="PTHR43867:SF2">
    <property type="entry name" value="CELLULOSE SYNTHASE CATALYTIC SUBUNIT A [UDP-FORMING]"/>
    <property type="match status" value="1"/>
</dbReference>
<evidence type="ECO:0000256" key="5">
    <source>
        <dbReference type="ARBA" id="ARBA00022989"/>
    </source>
</evidence>
<dbReference type="InterPro" id="IPR009875">
    <property type="entry name" value="PilZ_domain"/>
</dbReference>
<dbReference type="SUPFAM" id="SSF53448">
    <property type="entry name" value="Nucleotide-diphospho-sugar transferases"/>
    <property type="match status" value="1"/>
</dbReference>
<dbReference type="SUPFAM" id="SSF141371">
    <property type="entry name" value="PilZ domain-like"/>
    <property type="match status" value="1"/>
</dbReference>
<dbReference type="Proteomes" id="UP000076335">
    <property type="component" value="Unassembled WGS sequence"/>
</dbReference>
<keyword evidence="5 7" id="KW-1133">Transmembrane helix</keyword>
<evidence type="ECO:0000256" key="7">
    <source>
        <dbReference type="SAM" id="Phobius"/>
    </source>
</evidence>
<evidence type="ECO:0000259" key="9">
    <source>
        <dbReference type="Pfam" id="PF07238"/>
    </source>
</evidence>
<feature type="transmembrane region" description="Helical" evidence="7">
    <location>
        <begin position="6"/>
        <end position="24"/>
    </location>
</feature>
<dbReference type="CDD" id="cd06421">
    <property type="entry name" value="CESA_CelA_like"/>
    <property type="match status" value="1"/>
</dbReference>
<feature type="transmembrane region" description="Helical" evidence="7">
    <location>
        <begin position="29"/>
        <end position="46"/>
    </location>
</feature>
<feature type="transmembrane region" description="Helical" evidence="7">
    <location>
        <begin position="474"/>
        <end position="492"/>
    </location>
</feature>
<evidence type="ECO:0000256" key="2">
    <source>
        <dbReference type="ARBA" id="ARBA00022676"/>
    </source>
</evidence>
<dbReference type="InterPro" id="IPR001173">
    <property type="entry name" value="Glyco_trans_2-like"/>
</dbReference>
<evidence type="ECO:0000313" key="11">
    <source>
        <dbReference type="Proteomes" id="UP000076335"/>
    </source>
</evidence>
<dbReference type="RefSeq" id="WP_062949291.1">
    <property type="nucleotide sequence ID" value="NZ_LPVY01000003.1"/>
</dbReference>
<comment type="subcellular location">
    <subcellularLocation>
        <location evidence="1">Membrane</location>
        <topology evidence="1">Multi-pass membrane protein</topology>
    </subcellularLocation>
</comment>
<feature type="transmembrane region" description="Helical" evidence="7">
    <location>
        <begin position="66"/>
        <end position="83"/>
    </location>
</feature>
<feature type="transmembrane region" description="Helical" evidence="7">
    <location>
        <begin position="366"/>
        <end position="388"/>
    </location>
</feature>
<keyword evidence="6 7" id="KW-0472">Membrane</keyword>
<evidence type="ECO:0000313" key="10">
    <source>
        <dbReference type="EMBL" id="KZB68296.1"/>
    </source>
</evidence>
<name>A0A154LA46_9PROT</name>
<dbReference type="InterPro" id="IPR029044">
    <property type="entry name" value="Nucleotide-diphossugar_trans"/>
</dbReference>
<feature type="transmembrane region" description="Helical" evidence="7">
    <location>
        <begin position="433"/>
        <end position="453"/>
    </location>
</feature>